<dbReference type="Pfam" id="PF00583">
    <property type="entry name" value="Acetyltransf_1"/>
    <property type="match status" value="1"/>
</dbReference>
<dbReference type="CDD" id="cd04301">
    <property type="entry name" value="NAT_SF"/>
    <property type="match status" value="1"/>
</dbReference>
<dbReference type="GO" id="GO:0016747">
    <property type="term" value="F:acyltransferase activity, transferring groups other than amino-acyl groups"/>
    <property type="evidence" value="ECO:0007669"/>
    <property type="project" value="InterPro"/>
</dbReference>
<evidence type="ECO:0000259" key="1">
    <source>
        <dbReference type="PROSITE" id="PS51186"/>
    </source>
</evidence>
<dbReference type="PATRIC" id="fig|1007676.4.peg.1410"/>
<dbReference type="OrthoDB" id="9796381at2"/>
<sequence length="174" mass="19638">MSSIYLRQARDEDLPKVLGIIAGAKKTLRDRGVDQWQTGYPDEAILTQDLKDGINYVMLLDGEVVGTAALQQGIEPNYEELVNGEWDKDSNKEYSVIHRIAVEPGHQGQHLSAALIRQLLTMSYQLGYTDVRIDTHPDNLVMQHVITTNGFIEKGEISMEEDEGVRKAYQMLLH</sequence>
<dbReference type="KEGG" id="lgn:ABM34_07030"/>
<dbReference type="EMBL" id="CP012034">
    <property type="protein sequence ID" value="AKP67316.1"/>
    <property type="molecule type" value="Genomic_DNA"/>
</dbReference>
<dbReference type="SUPFAM" id="SSF55729">
    <property type="entry name" value="Acyl-CoA N-acyltransferases (Nat)"/>
    <property type="match status" value="1"/>
</dbReference>
<proteinExistence type="predicted"/>
<dbReference type="AlphaFoldDB" id="A0A0H4QJU1"/>
<name>A0A0H4QJU1_9LACO</name>
<evidence type="ECO:0000313" key="2">
    <source>
        <dbReference type="EMBL" id="AKP67316.1"/>
    </source>
</evidence>
<dbReference type="InterPro" id="IPR000182">
    <property type="entry name" value="GNAT_dom"/>
</dbReference>
<keyword evidence="2" id="KW-0808">Transferase</keyword>
<gene>
    <name evidence="2" type="ORF">ABM34_07030</name>
</gene>
<reference evidence="3" key="1">
    <citation type="submission" date="2015-07" db="EMBL/GenBank/DDBJ databases">
        <title>Lactobacillus ginsenosidimutans/EMML 3141/ whole genome sequencing.</title>
        <authorList>
            <person name="Kim M.K."/>
            <person name="Im W.-T."/>
            <person name="Srinivasan S."/>
            <person name="Lee J.-J."/>
        </authorList>
    </citation>
    <scope>NUCLEOTIDE SEQUENCE [LARGE SCALE GENOMIC DNA]</scope>
    <source>
        <strain evidence="3">EMML 3041</strain>
    </source>
</reference>
<dbReference type="InterPro" id="IPR016181">
    <property type="entry name" value="Acyl_CoA_acyltransferase"/>
</dbReference>
<accession>A0A0H4QJU1</accession>
<dbReference type="PROSITE" id="PS51186">
    <property type="entry name" value="GNAT"/>
    <property type="match status" value="1"/>
</dbReference>
<dbReference type="InterPro" id="IPR050276">
    <property type="entry name" value="MshD_Acetyltransferase"/>
</dbReference>
<dbReference type="Proteomes" id="UP000036106">
    <property type="component" value="Chromosome"/>
</dbReference>
<keyword evidence="3" id="KW-1185">Reference proteome</keyword>
<dbReference type="PANTHER" id="PTHR43617:SF20">
    <property type="entry name" value="N-ALPHA-ACETYLTRANSFERASE RIMI"/>
    <property type="match status" value="1"/>
</dbReference>
<evidence type="ECO:0000313" key="3">
    <source>
        <dbReference type="Proteomes" id="UP000036106"/>
    </source>
</evidence>
<dbReference type="STRING" id="1007676.ABM34_07030"/>
<dbReference type="PANTHER" id="PTHR43617">
    <property type="entry name" value="L-AMINO ACID N-ACETYLTRANSFERASE"/>
    <property type="match status" value="1"/>
</dbReference>
<feature type="domain" description="N-acetyltransferase" evidence="1">
    <location>
        <begin position="4"/>
        <end position="174"/>
    </location>
</feature>
<organism evidence="2 3">
    <name type="scientific">Companilactobacillus ginsenosidimutans</name>
    <dbReference type="NCBI Taxonomy" id="1007676"/>
    <lineage>
        <taxon>Bacteria</taxon>
        <taxon>Bacillati</taxon>
        <taxon>Bacillota</taxon>
        <taxon>Bacilli</taxon>
        <taxon>Lactobacillales</taxon>
        <taxon>Lactobacillaceae</taxon>
        <taxon>Companilactobacillus</taxon>
    </lineage>
</organism>
<protein>
    <submittedName>
        <fullName evidence="2">GCN5 family acetyltransferase</fullName>
    </submittedName>
</protein>
<dbReference type="RefSeq" id="WP_048704551.1">
    <property type="nucleotide sequence ID" value="NZ_CP012034.1"/>
</dbReference>
<dbReference type="Gene3D" id="3.40.630.30">
    <property type="match status" value="1"/>
</dbReference>